<protein>
    <recommendedName>
        <fullName evidence="1">glutathione transferase</fullName>
        <ecNumber evidence="1">2.5.1.18</ecNumber>
    </recommendedName>
</protein>
<dbReference type="Pfam" id="PF13409">
    <property type="entry name" value="GST_N_2"/>
    <property type="match status" value="1"/>
</dbReference>
<accession>A0A498K3S0</accession>
<evidence type="ECO:0000256" key="1">
    <source>
        <dbReference type="ARBA" id="ARBA00012452"/>
    </source>
</evidence>
<dbReference type="PANTHER" id="PTHR44420">
    <property type="entry name" value="GLUTATHIONE S-TRANSFERASE DHAR2-RELATED"/>
    <property type="match status" value="1"/>
</dbReference>
<evidence type="ECO:0000259" key="6">
    <source>
        <dbReference type="PROSITE" id="PS50404"/>
    </source>
</evidence>
<dbReference type="Gene3D" id="3.40.30.10">
    <property type="entry name" value="Glutaredoxin"/>
    <property type="match status" value="1"/>
</dbReference>
<keyword evidence="2" id="KW-0808">Transferase</keyword>
<dbReference type="AlphaFoldDB" id="A0A498K3S0"/>
<evidence type="ECO:0000256" key="2">
    <source>
        <dbReference type="ARBA" id="ARBA00022679"/>
    </source>
</evidence>
<dbReference type="InterPro" id="IPR044627">
    <property type="entry name" value="DHAR1/2/3/4"/>
</dbReference>
<dbReference type="PROSITE" id="PS50404">
    <property type="entry name" value="GST_NTER"/>
    <property type="match status" value="1"/>
</dbReference>
<dbReference type="PANTHER" id="PTHR44420:SF6">
    <property type="entry name" value="REDUCTASE, PUTATIVE-RELATED"/>
    <property type="match status" value="1"/>
</dbReference>
<evidence type="ECO:0000256" key="4">
    <source>
        <dbReference type="ARBA" id="ARBA00047960"/>
    </source>
</evidence>
<feature type="region of interest" description="Disordered" evidence="5">
    <location>
        <begin position="1"/>
        <end position="32"/>
    </location>
</feature>
<proteinExistence type="inferred from homology"/>
<comment type="caution">
    <text evidence="7">The sequence shown here is derived from an EMBL/GenBank/DDBJ whole genome shotgun (WGS) entry which is preliminary data.</text>
</comment>
<reference evidence="7 8" key="1">
    <citation type="submission" date="2018-10" db="EMBL/GenBank/DDBJ databases">
        <title>A high-quality apple genome assembly.</title>
        <authorList>
            <person name="Hu J."/>
        </authorList>
    </citation>
    <scope>NUCLEOTIDE SEQUENCE [LARGE SCALE GENOMIC DNA]</scope>
    <source>
        <strain evidence="8">cv. HFTH1</strain>
        <tissue evidence="7">Young leaf</tissue>
    </source>
</reference>
<evidence type="ECO:0000256" key="5">
    <source>
        <dbReference type="SAM" id="MobiDB-lite"/>
    </source>
</evidence>
<dbReference type="InterPro" id="IPR036249">
    <property type="entry name" value="Thioredoxin-like_sf"/>
</dbReference>
<dbReference type="EMBL" id="RDQH01000329">
    <property type="protein sequence ID" value="RXI02849.1"/>
    <property type="molecule type" value="Genomic_DNA"/>
</dbReference>
<dbReference type="GO" id="GO:0045174">
    <property type="term" value="F:glutathione dehydrogenase (ascorbate) activity"/>
    <property type="evidence" value="ECO:0007669"/>
    <property type="project" value="InterPro"/>
</dbReference>
<dbReference type="GO" id="GO:0033355">
    <property type="term" value="P:ascorbate glutathione cycle"/>
    <property type="evidence" value="ECO:0007669"/>
    <property type="project" value="InterPro"/>
</dbReference>
<gene>
    <name evidence="7" type="ORF">DVH24_002927</name>
</gene>
<comment type="similarity">
    <text evidence="3">Belongs to the GST superfamily. DHAR family.</text>
</comment>
<name>A0A498K3S0_MALDO</name>
<dbReference type="Proteomes" id="UP000290289">
    <property type="component" value="Chromosome 3"/>
</dbReference>
<dbReference type="SUPFAM" id="SSF52833">
    <property type="entry name" value="Thioredoxin-like"/>
    <property type="match status" value="1"/>
</dbReference>
<evidence type="ECO:0000313" key="7">
    <source>
        <dbReference type="EMBL" id="RXI02849.1"/>
    </source>
</evidence>
<dbReference type="CDD" id="cd00570">
    <property type="entry name" value="GST_N_family"/>
    <property type="match status" value="1"/>
</dbReference>
<evidence type="ECO:0000313" key="8">
    <source>
        <dbReference type="Proteomes" id="UP000290289"/>
    </source>
</evidence>
<evidence type="ECO:0000256" key="3">
    <source>
        <dbReference type="ARBA" id="ARBA00024194"/>
    </source>
</evidence>
<organism evidence="7 8">
    <name type="scientific">Malus domestica</name>
    <name type="common">Apple</name>
    <name type="synonym">Pyrus malus</name>
    <dbReference type="NCBI Taxonomy" id="3750"/>
    <lineage>
        <taxon>Eukaryota</taxon>
        <taxon>Viridiplantae</taxon>
        <taxon>Streptophyta</taxon>
        <taxon>Embryophyta</taxon>
        <taxon>Tracheophyta</taxon>
        <taxon>Spermatophyta</taxon>
        <taxon>Magnoliopsida</taxon>
        <taxon>eudicotyledons</taxon>
        <taxon>Gunneridae</taxon>
        <taxon>Pentapetalae</taxon>
        <taxon>rosids</taxon>
        <taxon>fabids</taxon>
        <taxon>Rosales</taxon>
        <taxon>Rosaceae</taxon>
        <taxon>Amygdaloideae</taxon>
        <taxon>Maleae</taxon>
        <taxon>Malus</taxon>
    </lineage>
</organism>
<sequence>MIPHTTSNSPWFGQKMPRRPSDSPETGFTEVNPEGNVPVVKFDDKWVADSDVIVGIIEEKYPEPSLKIPPKFAYVRLGMECLPQAVPKEYLFLWLHVDACFLSDILLLGVRDKLAAKLKSDPTCLLCFWSRWDTYLGNVGMSRLGWRRRLMEEVK</sequence>
<dbReference type="GO" id="GO:0004364">
    <property type="term" value="F:glutathione transferase activity"/>
    <property type="evidence" value="ECO:0007669"/>
    <property type="project" value="UniProtKB-EC"/>
</dbReference>
<comment type="catalytic activity">
    <reaction evidence="4">
        <text>RX + glutathione = an S-substituted glutathione + a halide anion + H(+)</text>
        <dbReference type="Rhea" id="RHEA:16437"/>
        <dbReference type="ChEBI" id="CHEBI:15378"/>
        <dbReference type="ChEBI" id="CHEBI:16042"/>
        <dbReference type="ChEBI" id="CHEBI:17792"/>
        <dbReference type="ChEBI" id="CHEBI:57925"/>
        <dbReference type="ChEBI" id="CHEBI:90779"/>
        <dbReference type="EC" id="2.5.1.18"/>
    </reaction>
</comment>
<feature type="domain" description="GST N-terminal" evidence="6">
    <location>
        <begin position="1"/>
        <end position="65"/>
    </location>
</feature>
<feature type="compositionally biased region" description="Polar residues" evidence="5">
    <location>
        <begin position="1"/>
        <end position="11"/>
    </location>
</feature>
<dbReference type="STRING" id="3750.A0A498K3S0"/>
<keyword evidence="8" id="KW-1185">Reference proteome</keyword>
<dbReference type="EC" id="2.5.1.18" evidence="1"/>
<dbReference type="InterPro" id="IPR004045">
    <property type="entry name" value="Glutathione_S-Trfase_N"/>
</dbReference>